<dbReference type="RefSeq" id="WP_073582605.1">
    <property type="nucleotide sequence ID" value="NZ_CBCSEA010000004.1"/>
</dbReference>
<dbReference type="AlphaFoldDB" id="A0A1M7ZWD6"/>
<accession>A0A1M7ZWD6</accession>
<dbReference type="OrthoDB" id="1430532at2"/>
<gene>
    <name evidence="1" type="ORF">SAMN05443547_1273</name>
</gene>
<dbReference type="InterPro" id="IPR054207">
    <property type="entry name" value="DUF6913"/>
</dbReference>
<evidence type="ECO:0000313" key="1">
    <source>
        <dbReference type="EMBL" id="SHO72927.1"/>
    </source>
</evidence>
<evidence type="ECO:0000313" key="2">
    <source>
        <dbReference type="Proteomes" id="UP000184611"/>
    </source>
</evidence>
<dbReference type="Pfam" id="PF21857">
    <property type="entry name" value="DUF6913"/>
    <property type="match status" value="1"/>
</dbReference>
<protein>
    <submittedName>
        <fullName evidence="1">Uncharacterized protein</fullName>
    </submittedName>
</protein>
<organism evidence="1 2">
    <name type="scientific">Flavobacterium cucumis</name>
    <dbReference type="NCBI Taxonomy" id="416016"/>
    <lineage>
        <taxon>Bacteria</taxon>
        <taxon>Pseudomonadati</taxon>
        <taxon>Bacteroidota</taxon>
        <taxon>Flavobacteriia</taxon>
        <taxon>Flavobacteriales</taxon>
        <taxon>Flavobacteriaceae</taxon>
        <taxon>Flavobacterium</taxon>
    </lineage>
</organism>
<reference evidence="2" key="1">
    <citation type="submission" date="2016-12" db="EMBL/GenBank/DDBJ databases">
        <authorList>
            <person name="Varghese N."/>
            <person name="Submissions S."/>
        </authorList>
    </citation>
    <scope>NUCLEOTIDE SEQUENCE [LARGE SCALE GENOMIC DNA]</scope>
    <source>
        <strain evidence="2">DSM 18830</strain>
    </source>
</reference>
<name>A0A1M7ZWD6_9FLAO</name>
<sequence>MFYKILKNFFLKKNVKKRLLNQPLLSKQQKIKTIGVLVDESYFSHTSSLLEEILKEGFVKDQVKVLIYKDKIRSKEEIIFPCISRKNISISGEIDKKEVLDFLNQPFDLLVNYYDTNKFPIMLLSVKSNALFKVGFDTVDKRVNHFIIKESIENYKSFTSELFKYLKILNKL</sequence>
<dbReference type="Proteomes" id="UP000184611">
    <property type="component" value="Unassembled WGS sequence"/>
</dbReference>
<dbReference type="STRING" id="416016.SAMN05443547_1273"/>
<dbReference type="EMBL" id="FRYK01000002">
    <property type="protein sequence ID" value="SHO72927.1"/>
    <property type="molecule type" value="Genomic_DNA"/>
</dbReference>
<keyword evidence="2" id="KW-1185">Reference proteome</keyword>
<proteinExistence type="predicted"/>